<comment type="caution">
    <text evidence="3">The sequence shown here is derived from an EMBL/GenBank/DDBJ whole genome shotgun (WGS) entry which is preliminary data.</text>
</comment>
<feature type="transmembrane region" description="Helical" evidence="2">
    <location>
        <begin position="44"/>
        <end position="64"/>
    </location>
</feature>
<dbReference type="RefSeq" id="WP_209809428.1">
    <property type="nucleotide sequence ID" value="NZ_JAGGKT010000002.1"/>
</dbReference>
<evidence type="ECO:0000256" key="1">
    <source>
        <dbReference type="ARBA" id="ARBA00004651"/>
    </source>
</evidence>
<evidence type="ECO:0008006" key="5">
    <source>
        <dbReference type="Google" id="ProtNLM"/>
    </source>
</evidence>
<feature type="transmembrane region" description="Helical" evidence="2">
    <location>
        <begin position="71"/>
        <end position="90"/>
    </location>
</feature>
<feature type="transmembrane region" description="Helical" evidence="2">
    <location>
        <begin position="96"/>
        <end position="114"/>
    </location>
</feature>
<feature type="transmembrane region" description="Helical" evidence="2">
    <location>
        <begin position="212"/>
        <end position="236"/>
    </location>
</feature>
<feature type="transmembrane region" description="Helical" evidence="2">
    <location>
        <begin position="273"/>
        <end position="289"/>
    </location>
</feature>
<reference evidence="3 4" key="1">
    <citation type="submission" date="2021-03" db="EMBL/GenBank/DDBJ databases">
        <title>Genomic Encyclopedia of Type Strains, Phase IV (KMG-IV): sequencing the most valuable type-strain genomes for metagenomic binning, comparative biology and taxonomic classification.</title>
        <authorList>
            <person name="Goeker M."/>
        </authorList>
    </citation>
    <scope>NUCLEOTIDE SEQUENCE [LARGE SCALE GENOMIC DNA]</scope>
    <source>
        <strain evidence="3 4">DSM 24738</strain>
    </source>
</reference>
<feature type="transmembrane region" description="Helical" evidence="2">
    <location>
        <begin position="242"/>
        <end position="261"/>
    </location>
</feature>
<dbReference type="EMBL" id="JAGGKT010000002">
    <property type="protein sequence ID" value="MBP1931361.1"/>
    <property type="molecule type" value="Genomic_DNA"/>
</dbReference>
<organism evidence="3 4">
    <name type="scientific">Ammoniphilus resinae</name>
    <dbReference type="NCBI Taxonomy" id="861532"/>
    <lineage>
        <taxon>Bacteria</taxon>
        <taxon>Bacillati</taxon>
        <taxon>Bacillota</taxon>
        <taxon>Bacilli</taxon>
        <taxon>Bacillales</taxon>
        <taxon>Paenibacillaceae</taxon>
        <taxon>Aneurinibacillus group</taxon>
        <taxon>Ammoniphilus</taxon>
    </lineage>
</organism>
<name>A0ABS4GM69_9BACL</name>
<feature type="transmembrane region" description="Helical" evidence="2">
    <location>
        <begin position="134"/>
        <end position="156"/>
    </location>
</feature>
<keyword evidence="2" id="KW-0472">Membrane</keyword>
<dbReference type="Gene3D" id="1.20.1250.20">
    <property type="entry name" value="MFS general substrate transporter like domains"/>
    <property type="match status" value="1"/>
</dbReference>
<keyword evidence="2" id="KW-1133">Transmembrane helix</keyword>
<comment type="subcellular location">
    <subcellularLocation>
        <location evidence="1">Cell membrane</location>
        <topology evidence="1">Multi-pass membrane protein</topology>
    </subcellularLocation>
</comment>
<dbReference type="InterPro" id="IPR011701">
    <property type="entry name" value="MFS"/>
</dbReference>
<dbReference type="Pfam" id="PF07690">
    <property type="entry name" value="MFS_1"/>
    <property type="match status" value="1"/>
</dbReference>
<keyword evidence="2" id="KW-0812">Transmembrane</keyword>
<evidence type="ECO:0000256" key="2">
    <source>
        <dbReference type="SAM" id="Phobius"/>
    </source>
</evidence>
<keyword evidence="4" id="KW-1185">Reference proteome</keyword>
<sequence>MGLGKELRFLLLTTVIFSIINSYVTIFINLYIWEKYHQISQVAWFNITMLIFWGVAFTIAGKIFTVYSLQVTMRIASLMALTAFYFLLAFPNASPFLWNLSIGASVGFMCGTYFMSQNIFISFYGKGEELNTYFYLYTIAQQFLSILNPIVFAIIIKLFGYATSFIIVFSVVCILFILTFYIPNVTLSKEDKEKPFFRVQNPWMQMQKLRSFLSSCFFMGFLLQFQLLFTQLYTFHISENKIIIAGLNVLYTILTIGAYFFARKAHIPHTRQLQWGVVLMGMAYLLAIYPEPLNLVLLNVFSAIGYFFLITNWNSNQFNYMRQFKSTTLTKVIIGREVILNIGRIIMLLLIAQVKEFSGLTYQGMIIFILACIVVLFFIEQKRSKVEKKQTSSGVSL</sequence>
<gene>
    <name evidence="3" type="ORF">J2Z37_001358</name>
</gene>
<dbReference type="SUPFAM" id="SSF103473">
    <property type="entry name" value="MFS general substrate transporter"/>
    <property type="match status" value="1"/>
</dbReference>
<protein>
    <recommendedName>
        <fullName evidence="5">MFS transporter</fullName>
    </recommendedName>
</protein>
<feature type="transmembrane region" description="Helical" evidence="2">
    <location>
        <begin position="162"/>
        <end position="182"/>
    </location>
</feature>
<dbReference type="InterPro" id="IPR036259">
    <property type="entry name" value="MFS_trans_sf"/>
</dbReference>
<evidence type="ECO:0000313" key="4">
    <source>
        <dbReference type="Proteomes" id="UP001519343"/>
    </source>
</evidence>
<evidence type="ECO:0000313" key="3">
    <source>
        <dbReference type="EMBL" id="MBP1931361.1"/>
    </source>
</evidence>
<feature type="transmembrane region" description="Helical" evidence="2">
    <location>
        <begin position="360"/>
        <end position="379"/>
    </location>
</feature>
<feature type="transmembrane region" description="Helical" evidence="2">
    <location>
        <begin position="9"/>
        <end position="32"/>
    </location>
</feature>
<proteinExistence type="predicted"/>
<dbReference type="Proteomes" id="UP001519343">
    <property type="component" value="Unassembled WGS sequence"/>
</dbReference>
<accession>A0ABS4GM69</accession>
<feature type="transmembrane region" description="Helical" evidence="2">
    <location>
        <begin position="334"/>
        <end position="354"/>
    </location>
</feature>
<feature type="transmembrane region" description="Helical" evidence="2">
    <location>
        <begin position="295"/>
        <end position="313"/>
    </location>
</feature>